<proteinExistence type="predicted"/>
<evidence type="ECO:0008006" key="4">
    <source>
        <dbReference type="Google" id="ProtNLM"/>
    </source>
</evidence>
<accession>A0A125W8L3</accession>
<gene>
    <name evidence="2" type="ORF">HMPREF9498_00666</name>
</gene>
<dbReference type="Proteomes" id="UP000004846">
    <property type="component" value="Unassembled WGS sequence"/>
</dbReference>
<dbReference type="EMBL" id="AEBR01000020">
    <property type="protein sequence ID" value="EFM83670.1"/>
    <property type="molecule type" value="Genomic_DNA"/>
</dbReference>
<feature type="transmembrane region" description="Helical" evidence="1">
    <location>
        <begin position="20"/>
        <end position="39"/>
    </location>
</feature>
<sequence>MRSVRYATASSFYHKKITLITALFFFLFSFLLTGLFNLIDFEKEFLRTMPDFVDIEKQTSYHYQLIQYYWHLYLGSVIFFGVTFLLLMYVTLRIKKEEIHTWYHMHFSNMYVTKQLLLELCLPALLGIFSFLLFTLMFQETYNTVLWAARDAILQWSHLETPAFLAKSTDQDVTITNIQHLGIQTIQAFSFDFKSMQSLYTIRNCFVNCLILLGIPLVCGTPFTLIYLRTHKK</sequence>
<keyword evidence="1" id="KW-0812">Transmembrane</keyword>
<organism evidence="2 3">
    <name type="scientific">Enterococcus faecalis TX4248</name>
    <dbReference type="NCBI Taxonomy" id="749495"/>
    <lineage>
        <taxon>Bacteria</taxon>
        <taxon>Bacillati</taxon>
        <taxon>Bacillota</taxon>
        <taxon>Bacilli</taxon>
        <taxon>Lactobacillales</taxon>
        <taxon>Enterococcaceae</taxon>
        <taxon>Enterococcus</taxon>
    </lineage>
</organism>
<name>A0A125W8L3_ENTFL</name>
<feature type="transmembrane region" description="Helical" evidence="1">
    <location>
        <begin position="116"/>
        <end position="138"/>
    </location>
</feature>
<dbReference type="HOGENOM" id="CLU_1173966_0_0_9"/>
<dbReference type="RefSeq" id="WP_002360505.1">
    <property type="nucleotide sequence ID" value="NZ_GL454426.1"/>
</dbReference>
<feature type="transmembrane region" description="Helical" evidence="1">
    <location>
        <begin position="68"/>
        <end position="90"/>
    </location>
</feature>
<feature type="transmembrane region" description="Helical" evidence="1">
    <location>
        <begin position="205"/>
        <end position="228"/>
    </location>
</feature>
<keyword evidence="1" id="KW-1133">Transmembrane helix</keyword>
<dbReference type="AlphaFoldDB" id="A0A125W8L3"/>
<evidence type="ECO:0000313" key="2">
    <source>
        <dbReference type="EMBL" id="EFM83670.1"/>
    </source>
</evidence>
<keyword evidence="1" id="KW-0472">Membrane</keyword>
<evidence type="ECO:0000313" key="3">
    <source>
        <dbReference type="Proteomes" id="UP000004846"/>
    </source>
</evidence>
<reference evidence="2 3" key="1">
    <citation type="submission" date="2010-07" db="EMBL/GenBank/DDBJ databases">
        <authorList>
            <person name="Sid Ahmed O."/>
        </authorList>
    </citation>
    <scope>NUCLEOTIDE SEQUENCE [LARGE SCALE GENOMIC DNA]</scope>
    <source>
        <strain evidence="2 3">TX4248</strain>
    </source>
</reference>
<evidence type="ECO:0000256" key="1">
    <source>
        <dbReference type="SAM" id="Phobius"/>
    </source>
</evidence>
<comment type="caution">
    <text evidence="2">The sequence shown here is derived from an EMBL/GenBank/DDBJ whole genome shotgun (WGS) entry which is preliminary data.</text>
</comment>
<protein>
    <recommendedName>
        <fullName evidence="4">ABC transporter permease</fullName>
    </recommendedName>
</protein>